<sequence>MRYLLLTTAVAAMTAVGSGLLMPLPAAASVHCTAPQGEWQPEAALRQQLEGQGWQIKRIKVDEGCYEVYAHDKAGNRKEVYYDPRTLQPVGSED</sequence>
<dbReference type="RefSeq" id="WP_085125223.1">
    <property type="nucleotide sequence ID" value="NZ_FWZX01000025.1"/>
</dbReference>
<feature type="chain" id="PRO_5010995821" evidence="1">
    <location>
        <begin position="29"/>
        <end position="94"/>
    </location>
</feature>
<dbReference type="EMBL" id="FWZX01000025">
    <property type="protein sequence ID" value="SMF64591.1"/>
    <property type="molecule type" value="Genomic_DNA"/>
</dbReference>
<evidence type="ECO:0000259" key="2">
    <source>
        <dbReference type="Pfam" id="PF13670"/>
    </source>
</evidence>
<feature type="signal peptide" evidence="1">
    <location>
        <begin position="1"/>
        <end position="28"/>
    </location>
</feature>
<organism evidence="3 4">
    <name type="scientific">Tistlia consotensis USBA 355</name>
    <dbReference type="NCBI Taxonomy" id="560819"/>
    <lineage>
        <taxon>Bacteria</taxon>
        <taxon>Pseudomonadati</taxon>
        <taxon>Pseudomonadota</taxon>
        <taxon>Alphaproteobacteria</taxon>
        <taxon>Rhodospirillales</taxon>
        <taxon>Rhodovibrionaceae</taxon>
        <taxon>Tistlia</taxon>
    </lineage>
</organism>
<dbReference type="Proteomes" id="UP000192917">
    <property type="component" value="Unassembled WGS sequence"/>
</dbReference>
<dbReference type="STRING" id="560819.SAMN05428998_12566"/>
<dbReference type="AlphaFoldDB" id="A0A1Y6CMK0"/>
<dbReference type="InterPro" id="IPR025711">
    <property type="entry name" value="PepSY"/>
</dbReference>
<evidence type="ECO:0000313" key="3">
    <source>
        <dbReference type="EMBL" id="SMF64591.1"/>
    </source>
</evidence>
<dbReference type="Pfam" id="PF13670">
    <property type="entry name" value="PepSY_2"/>
    <property type="match status" value="1"/>
</dbReference>
<proteinExistence type="predicted"/>
<protein>
    <submittedName>
        <fullName evidence="3">Peptidase propeptide and YPEB domain-containing protein</fullName>
    </submittedName>
</protein>
<reference evidence="3 4" key="1">
    <citation type="submission" date="2017-04" db="EMBL/GenBank/DDBJ databases">
        <authorList>
            <person name="Afonso C.L."/>
            <person name="Miller P.J."/>
            <person name="Scott M.A."/>
            <person name="Spackman E."/>
            <person name="Goraichik I."/>
            <person name="Dimitrov K.M."/>
            <person name="Suarez D.L."/>
            <person name="Swayne D.E."/>
        </authorList>
    </citation>
    <scope>NUCLEOTIDE SEQUENCE [LARGE SCALE GENOMIC DNA]</scope>
    <source>
        <strain evidence="3 4">USBA 355</strain>
    </source>
</reference>
<evidence type="ECO:0000256" key="1">
    <source>
        <dbReference type="SAM" id="SignalP"/>
    </source>
</evidence>
<name>A0A1Y6CMK0_9PROT</name>
<keyword evidence="4" id="KW-1185">Reference proteome</keyword>
<evidence type="ECO:0000313" key="4">
    <source>
        <dbReference type="Proteomes" id="UP000192917"/>
    </source>
</evidence>
<gene>
    <name evidence="3" type="ORF">SAMN05428998_12566</name>
</gene>
<accession>A0A1Y6CMK0</accession>
<feature type="domain" description="PepSY" evidence="2">
    <location>
        <begin position="18"/>
        <end position="92"/>
    </location>
</feature>
<keyword evidence="1" id="KW-0732">Signal</keyword>